<keyword evidence="2" id="KW-0456">Lyase</keyword>
<dbReference type="AlphaFoldDB" id="A0A6J4MGG0"/>
<evidence type="ECO:0000256" key="1">
    <source>
        <dbReference type="SAM" id="MobiDB-lite"/>
    </source>
</evidence>
<dbReference type="EC" id="4.2.1.49" evidence="2"/>
<evidence type="ECO:0000313" key="2">
    <source>
        <dbReference type="EMBL" id="CAA9359358.1"/>
    </source>
</evidence>
<feature type="compositionally biased region" description="Basic residues" evidence="1">
    <location>
        <begin position="88"/>
        <end position="97"/>
    </location>
</feature>
<dbReference type="GO" id="GO:0016153">
    <property type="term" value="F:urocanate hydratase activity"/>
    <property type="evidence" value="ECO:0007669"/>
    <property type="project" value="UniProtKB-EC"/>
</dbReference>
<accession>A0A6J4MGG0</accession>
<feature type="compositionally biased region" description="Basic and acidic residues" evidence="1">
    <location>
        <begin position="1"/>
        <end position="27"/>
    </location>
</feature>
<feature type="non-terminal residue" evidence="2">
    <location>
        <position position="261"/>
    </location>
</feature>
<sequence>ERPCPPRQRTRDPRGARVGDDRQELADRSAAADADEQSRSRSRRKARGARGLWRHRPRGPGLGRLRPHRRSASPARGRRNVAGAVRQAGRRVPHPPRRAAGADRQLEPGAALGDLGALPRARSQGAHDVRPDDGRVVDLHRHAGDRSGHLRDLRRGRAPALRRRPFRALDPDRRPRRHGRGPAAGGGDGRRLDPGGGMPALPDREAARDPLPRRGGRGPRRGAGDHRARRPRAEAGQRRPARQRRRRVPRAGAPRRAAGHR</sequence>
<feature type="compositionally biased region" description="Basic residues" evidence="1">
    <location>
        <begin position="40"/>
        <end position="58"/>
    </location>
</feature>
<name>A0A6J4MGG0_9HYPH</name>
<feature type="compositionally biased region" description="Basic residues" evidence="1">
    <location>
        <begin position="239"/>
        <end position="249"/>
    </location>
</feature>
<proteinExistence type="predicted"/>
<feature type="region of interest" description="Disordered" evidence="1">
    <location>
        <begin position="1"/>
        <end position="261"/>
    </location>
</feature>
<feature type="compositionally biased region" description="Basic and acidic residues" evidence="1">
    <location>
        <begin position="222"/>
        <end position="237"/>
    </location>
</feature>
<protein>
    <submittedName>
        <fullName evidence="2">Urocanate hydratase</fullName>
        <ecNumber evidence="2">4.2.1.49</ecNumber>
    </submittedName>
</protein>
<reference evidence="2" key="1">
    <citation type="submission" date="2020-02" db="EMBL/GenBank/DDBJ databases">
        <authorList>
            <person name="Meier V. D."/>
        </authorList>
    </citation>
    <scope>NUCLEOTIDE SEQUENCE</scope>
    <source>
        <strain evidence="2">AVDCRST_MAG90</strain>
    </source>
</reference>
<feature type="compositionally biased region" description="Basic residues" evidence="1">
    <location>
        <begin position="65"/>
        <end position="79"/>
    </location>
</feature>
<feature type="compositionally biased region" description="Basic and acidic residues" evidence="1">
    <location>
        <begin position="202"/>
        <end position="212"/>
    </location>
</feature>
<dbReference type="EMBL" id="CADCUC010000602">
    <property type="protein sequence ID" value="CAA9359358.1"/>
    <property type="molecule type" value="Genomic_DNA"/>
</dbReference>
<feature type="compositionally biased region" description="Basic and acidic residues" evidence="1">
    <location>
        <begin position="125"/>
        <end position="155"/>
    </location>
</feature>
<gene>
    <name evidence="2" type="ORF">AVDCRST_MAG90-2940</name>
</gene>
<feature type="compositionally biased region" description="Low complexity" evidence="1">
    <location>
        <begin position="250"/>
        <end position="261"/>
    </location>
</feature>
<feature type="compositionally biased region" description="Basic residues" evidence="1">
    <location>
        <begin position="156"/>
        <end position="166"/>
    </location>
</feature>
<feature type="non-terminal residue" evidence="2">
    <location>
        <position position="1"/>
    </location>
</feature>
<organism evidence="2">
    <name type="scientific">uncultured Microvirga sp</name>
    <dbReference type="NCBI Taxonomy" id="412392"/>
    <lineage>
        <taxon>Bacteria</taxon>
        <taxon>Pseudomonadati</taxon>
        <taxon>Pseudomonadota</taxon>
        <taxon>Alphaproteobacteria</taxon>
        <taxon>Hyphomicrobiales</taxon>
        <taxon>Methylobacteriaceae</taxon>
        <taxon>Microvirga</taxon>
        <taxon>environmental samples</taxon>
    </lineage>
</organism>